<gene>
    <name evidence="7" type="ORF">QI30_02700</name>
</gene>
<evidence type="ECO:0000313" key="7">
    <source>
        <dbReference type="EMBL" id="RUS58075.1"/>
    </source>
</evidence>
<keyword evidence="4 6" id="KW-1133">Transmembrane helix</keyword>
<feature type="transmembrane region" description="Helical" evidence="6">
    <location>
        <begin position="326"/>
        <end position="345"/>
    </location>
</feature>
<keyword evidence="8" id="KW-1185">Reference proteome</keyword>
<dbReference type="OrthoDB" id="9780088at2"/>
<feature type="transmembrane region" description="Helical" evidence="6">
    <location>
        <begin position="63"/>
        <end position="83"/>
    </location>
</feature>
<dbReference type="GO" id="GO:0015209">
    <property type="term" value="F:cytosine transmembrane transporter activity"/>
    <property type="evidence" value="ECO:0007669"/>
    <property type="project" value="InterPro"/>
</dbReference>
<dbReference type="RefSeq" id="WP_126989412.1">
    <property type="nucleotide sequence ID" value="NZ_JTFC01000008.1"/>
</dbReference>
<feature type="transmembrane region" description="Helical" evidence="6">
    <location>
        <begin position="31"/>
        <end position="51"/>
    </location>
</feature>
<proteinExistence type="inferred from homology"/>
<dbReference type="AlphaFoldDB" id="A0A433RXR3"/>
<name>A0A433RXR3_9BACL</name>
<evidence type="ECO:0000256" key="4">
    <source>
        <dbReference type="ARBA" id="ARBA00022989"/>
    </source>
</evidence>
<dbReference type="PANTHER" id="PTHR30569:SF0">
    <property type="entry name" value="CYTOSINE PERMEASE"/>
    <property type="match status" value="1"/>
</dbReference>
<dbReference type="PANTHER" id="PTHR30569">
    <property type="entry name" value="CYTOSINE TRANSPORTER CODB"/>
    <property type="match status" value="1"/>
</dbReference>
<dbReference type="InterPro" id="IPR030191">
    <property type="entry name" value="CodB"/>
</dbReference>
<comment type="caution">
    <text evidence="7">The sequence shown here is derived from an EMBL/GenBank/DDBJ whole genome shotgun (WGS) entry which is preliminary data.</text>
</comment>
<dbReference type="EMBL" id="JTFC01000008">
    <property type="protein sequence ID" value="RUS58075.1"/>
    <property type="molecule type" value="Genomic_DNA"/>
</dbReference>
<comment type="similarity">
    <text evidence="2">Belongs to the purine-cytosine permease (2.A.39) family.</text>
</comment>
<feature type="transmembrane region" description="Helical" evidence="6">
    <location>
        <begin position="246"/>
        <end position="270"/>
    </location>
</feature>
<dbReference type="Pfam" id="PF02133">
    <property type="entry name" value="Transp_cyt_pur"/>
    <property type="match status" value="1"/>
</dbReference>
<comment type="subcellular location">
    <subcellularLocation>
        <location evidence="1">Membrane</location>
        <topology evidence="1">Multi-pass membrane protein</topology>
    </subcellularLocation>
</comment>
<accession>A0A433RXR3</accession>
<evidence type="ECO:0000256" key="6">
    <source>
        <dbReference type="SAM" id="Phobius"/>
    </source>
</evidence>
<keyword evidence="5 6" id="KW-0472">Membrane</keyword>
<evidence type="ECO:0000256" key="2">
    <source>
        <dbReference type="ARBA" id="ARBA00008974"/>
    </source>
</evidence>
<keyword evidence="3 6" id="KW-0812">Transmembrane</keyword>
<evidence type="ECO:0000256" key="1">
    <source>
        <dbReference type="ARBA" id="ARBA00004141"/>
    </source>
</evidence>
<feature type="transmembrane region" description="Helical" evidence="6">
    <location>
        <begin position="103"/>
        <end position="125"/>
    </location>
</feature>
<evidence type="ECO:0000256" key="5">
    <source>
        <dbReference type="ARBA" id="ARBA00023136"/>
    </source>
</evidence>
<dbReference type="GO" id="GO:0005886">
    <property type="term" value="C:plasma membrane"/>
    <property type="evidence" value="ECO:0007669"/>
    <property type="project" value="TreeGrafter"/>
</dbReference>
<evidence type="ECO:0000256" key="3">
    <source>
        <dbReference type="ARBA" id="ARBA00022692"/>
    </source>
</evidence>
<dbReference type="Proteomes" id="UP000288623">
    <property type="component" value="Unassembled WGS sequence"/>
</dbReference>
<dbReference type="Gene3D" id="1.10.4160.10">
    <property type="entry name" value="Hydantoin permease"/>
    <property type="match status" value="1"/>
</dbReference>
<evidence type="ECO:0000313" key="8">
    <source>
        <dbReference type="Proteomes" id="UP000288623"/>
    </source>
</evidence>
<feature type="transmembrane region" description="Helical" evidence="6">
    <location>
        <begin position="432"/>
        <end position="452"/>
    </location>
</feature>
<evidence type="ECO:0008006" key="9">
    <source>
        <dbReference type="Google" id="ProtNLM"/>
    </source>
</evidence>
<feature type="transmembrane region" description="Helical" evidence="6">
    <location>
        <begin position="290"/>
        <end position="314"/>
    </location>
</feature>
<feature type="transmembrane region" description="Helical" evidence="6">
    <location>
        <begin position="351"/>
        <end position="373"/>
    </location>
</feature>
<reference evidence="7 8" key="1">
    <citation type="submission" date="2014-11" db="EMBL/GenBank/DDBJ databases">
        <title>Genome sequence and analysis of novel Kurthia sp.</title>
        <authorList>
            <person name="Lawson J.N."/>
            <person name="Gonzalez J.E."/>
            <person name="Rinauldi L."/>
            <person name="Xuan Z."/>
            <person name="Firman A."/>
            <person name="Shaddox L."/>
            <person name="Trudeau A."/>
            <person name="Shah S."/>
            <person name="Reiman D."/>
        </authorList>
    </citation>
    <scope>NUCLEOTIDE SEQUENCE [LARGE SCALE GENOMIC DNA]</scope>
    <source>
        <strain evidence="7 8">3B1D</strain>
    </source>
</reference>
<protein>
    <recommendedName>
        <fullName evidence="9">Cytosine permease</fullName>
    </recommendedName>
</protein>
<dbReference type="InterPro" id="IPR001248">
    <property type="entry name" value="Pur-cyt_permease"/>
</dbReference>
<feature type="transmembrane region" description="Helical" evidence="6">
    <location>
        <begin position="393"/>
        <end position="412"/>
    </location>
</feature>
<feature type="transmembrane region" description="Helical" evidence="6">
    <location>
        <begin position="174"/>
        <end position="194"/>
    </location>
</feature>
<sequence length="480" mass="52651">MSKTKSNVNSDIAFAYLPTATKDRKMTFFDLLLVQTVIGLSAFGLLTGAYAGNMLETKDSMVAVIFGNAFPMFLIAPVAIYFAKYGVDTFVGFRSALGYNGGVAFFVLFYLLSLGYSAVALFMAGEAMATASSLLSLPISLTGTTGTSIFAIMLFFIALFIVFRGPGAIRIFNLVAVPAFFLFLIGLIVAIMFSDHIPALSKLSPVGAFENHQRSFMTALEINIALGFSWLPYLGQYSRLAKSTKAAYSASFYSYGVIVVVAAIAGALAALVSGSLYPGDWMNAVMGSKFAIVGLLLLTVANLGATLFLMYSFAISFKTMFSKSSWILAVSMMLPTVFLLLSSSFYDAFNIFMSVISFSMASLGGILIADYFFIKRQNISMRDLYNTKGAYRYWFGFNPSALVALLVAYFFYWGIYNPVTLEAHSLFLKISAGVPTFFLSCIVYIICAKFVFRFEVDRVATSDQTFKQYVIQHQSDEIHN</sequence>
<feature type="transmembrane region" description="Helical" evidence="6">
    <location>
        <begin position="214"/>
        <end position="234"/>
    </location>
</feature>
<feature type="transmembrane region" description="Helical" evidence="6">
    <location>
        <begin position="137"/>
        <end position="162"/>
    </location>
</feature>
<organism evidence="7 8">
    <name type="scientific">Candidatus Kurthia intestinigallinarum</name>
    <dbReference type="NCBI Taxonomy" id="1562256"/>
    <lineage>
        <taxon>Bacteria</taxon>
        <taxon>Bacillati</taxon>
        <taxon>Bacillota</taxon>
        <taxon>Bacilli</taxon>
        <taxon>Bacillales</taxon>
        <taxon>Caryophanaceae</taxon>
        <taxon>Kurthia</taxon>
    </lineage>
</organism>